<reference evidence="2" key="1">
    <citation type="submission" date="2022-08" db="EMBL/GenBank/DDBJ databases">
        <authorList>
            <person name="Somphong A."/>
            <person name="Phongsopitanun W."/>
        </authorList>
    </citation>
    <scope>NUCLEOTIDE SEQUENCE</scope>
    <source>
        <strain evidence="2">LP05-1</strain>
    </source>
</reference>
<organism evidence="2 3">
    <name type="scientific">Streptomyces pyxinae</name>
    <dbReference type="NCBI Taxonomy" id="2970734"/>
    <lineage>
        <taxon>Bacteria</taxon>
        <taxon>Bacillati</taxon>
        <taxon>Actinomycetota</taxon>
        <taxon>Actinomycetes</taxon>
        <taxon>Kitasatosporales</taxon>
        <taxon>Streptomycetaceae</taxon>
        <taxon>Streptomyces</taxon>
    </lineage>
</organism>
<feature type="region of interest" description="Disordered" evidence="1">
    <location>
        <begin position="52"/>
        <end position="80"/>
    </location>
</feature>
<accession>A0ABT2CQZ9</accession>
<keyword evidence="3" id="KW-1185">Reference proteome</keyword>
<feature type="region of interest" description="Disordered" evidence="1">
    <location>
        <begin position="1"/>
        <end position="21"/>
    </location>
</feature>
<proteinExistence type="predicted"/>
<name>A0ABT2CQZ9_9ACTN</name>
<evidence type="ECO:0000313" key="3">
    <source>
        <dbReference type="Proteomes" id="UP001431313"/>
    </source>
</evidence>
<comment type="caution">
    <text evidence="2">The sequence shown here is derived from an EMBL/GenBank/DDBJ whole genome shotgun (WGS) entry which is preliminary data.</text>
</comment>
<dbReference type="EMBL" id="JANUGQ010000051">
    <property type="protein sequence ID" value="MCS0639867.1"/>
    <property type="molecule type" value="Genomic_DNA"/>
</dbReference>
<protein>
    <submittedName>
        <fullName evidence="2">Uncharacterized protein</fullName>
    </submittedName>
</protein>
<evidence type="ECO:0000256" key="1">
    <source>
        <dbReference type="SAM" id="MobiDB-lite"/>
    </source>
</evidence>
<dbReference type="Proteomes" id="UP001431313">
    <property type="component" value="Unassembled WGS sequence"/>
</dbReference>
<gene>
    <name evidence="2" type="ORF">NX801_30385</name>
</gene>
<sequence length="80" mass="8532">MPDGRIGRPFLQPLQEREGQAENVSTGWLGLYGKRGTALTLTATADGAVRPVIPERPASPAVPRPGRAPVKTSWIMTPSP</sequence>
<dbReference type="RefSeq" id="WP_258791191.1">
    <property type="nucleotide sequence ID" value="NZ_JANUGQ010000051.1"/>
</dbReference>
<evidence type="ECO:0000313" key="2">
    <source>
        <dbReference type="EMBL" id="MCS0639867.1"/>
    </source>
</evidence>